<dbReference type="EMBL" id="JANPWB010000010">
    <property type="protein sequence ID" value="KAJ1134011.1"/>
    <property type="molecule type" value="Genomic_DNA"/>
</dbReference>
<gene>
    <name evidence="2" type="ORF">NDU88_000481</name>
</gene>
<keyword evidence="3" id="KW-1185">Reference proteome</keyword>
<proteinExistence type="predicted"/>
<name>A0AAV7Q0Z2_PLEWA</name>
<dbReference type="Proteomes" id="UP001066276">
    <property type="component" value="Chromosome 6"/>
</dbReference>
<evidence type="ECO:0000256" key="1">
    <source>
        <dbReference type="SAM" id="MobiDB-lite"/>
    </source>
</evidence>
<organism evidence="2 3">
    <name type="scientific">Pleurodeles waltl</name>
    <name type="common">Iberian ribbed newt</name>
    <dbReference type="NCBI Taxonomy" id="8319"/>
    <lineage>
        <taxon>Eukaryota</taxon>
        <taxon>Metazoa</taxon>
        <taxon>Chordata</taxon>
        <taxon>Craniata</taxon>
        <taxon>Vertebrata</taxon>
        <taxon>Euteleostomi</taxon>
        <taxon>Amphibia</taxon>
        <taxon>Batrachia</taxon>
        <taxon>Caudata</taxon>
        <taxon>Salamandroidea</taxon>
        <taxon>Salamandridae</taxon>
        <taxon>Pleurodelinae</taxon>
        <taxon>Pleurodeles</taxon>
    </lineage>
</organism>
<feature type="region of interest" description="Disordered" evidence="1">
    <location>
        <begin position="54"/>
        <end position="73"/>
    </location>
</feature>
<protein>
    <submittedName>
        <fullName evidence="2">Uncharacterized protein</fullName>
    </submittedName>
</protein>
<accession>A0AAV7Q0Z2</accession>
<evidence type="ECO:0000313" key="3">
    <source>
        <dbReference type="Proteomes" id="UP001066276"/>
    </source>
</evidence>
<comment type="caution">
    <text evidence="2">The sequence shown here is derived from an EMBL/GenBank/DDBJ whole genome shotgun (WGS) entry which is preliminary data.</text>
</comment>
<feature type="compositionally biased region" description="Basic and acidic residues" evidence="1">
    <location>
        <begin position="54"/>
        <end position="63"/>
    </location>
</feature>
<reference evidence="2" key="1">
    <citation type="journal article" date="2022" name="bioRxiv">
        <title>Sequencing and chromosome-scale assembly of the giantPleurodeles waltlgenome.</title>
        <authorList>
            <person name="Brown T."/>
            <person name="Elewa A."/>
            <person name="Iarovenko S."/>
            <person name="Subramanian E."/>
            <person name="Araus A.J."/>
            <person name="Petzold A."/>
            <person name="Susuki M."/>
            <person name="Suzuki K.-i.T."/>
            <person name="Hayashi T."/>
            <person name="Toyoda A."/>
            <person name="Oliveira C."/>
            <person name="Osipova E."/>
            <person name="Leigh N.D."/>
            <person name="Simon A."/>
            <person name="Yun M.H."/>
        </authorList>
    </citation>
    <scope>NUCLEOTIDE SEQUENCE</scope>
    <source>
        <strain evidence="2">20211129_DDA</strain>
        <tissue evidence="2">Liver</tissue>
    </source>
</reference>
<dbReference type="AlphaFoldDB" id="A0AAV7Q0Z2"/>
<sequence length="145" mass="16240">MTRCLTGKKAPNPLVQGNTHLACSRGDKAEVLPDTLEAPFRPNQVSKLVADVEHDVSKHHPEQPPETEAPTFEECSRDEIRALVKKLKNNKAPRKDRITNQAIEMLLNTAVIFFLRSSMGGSRTSASVKPGKKQESWYSRRLGNY</sequence>
<feature type="region of interest" description="Disordered" evidence="1">
    <location>
        <begin position="121"/>
        <end position="145"/>
    </location>
</feature>
<evidence type="ECO:0000313" key="2">
    <source>
        <dbReference type="EMBL" id="KAJ1134011.1"/>
    </source>
</evidence>